<proteinExistence type="predicted"/>
<dbReference type="EMBL" id="NFKM01000011">
    <property type="protein sequence ID" value="OUP60098.1"/>
    <property type="molecule type" value="Genomic_DNA"/>
</dbReference>
<dbReference type="GO" id="GO:0008270">
    <property type="term" value="F:zinc ion binding"/>
    <property type="evidence" value="ECO:0007669"/>
    <property type="project" value="InterPro"/>
</dbReference>
<comment type="caution">
    <text evidence="3">The sequence shown here is derived from an EMBL/GenBank/DDBJ whole genome shotgun (WGS) entry which is preliminary data.</text>
</comment>
<evidence type="ECO:0000259" key="2">
    <source>
        <dbReference type="SMART" id="SM00507"/>
    </source>
</evidence>
<evidence type="ECO:0000256" key="1">
    <source>
        <dbReference type="SAM" id="Phobius"/>
    </source>
</evidence>
<dbReference type="CDD" id="cd00085">
    <property type="entry name" value="HNHc"/>
    <property type="match status" value="1"/>
</dbReference>
<dbReference type="AlphaFoldDB" id="A0A1Y4LTZ0"/>
<protein>
    <submittedName>
        <fullName evidence="3">HNH endonuclease</fullName>
    </submittedName>
</protein>
<feature type="transmembrane region" description="Helical" evidence="1">
    <location>
        <begin position="6"/>
        <end position="26"/>
    </location>
</feature>
<dbReference type="InterPro" id="IPR003615">
    <property type="entry name" value="HNH_nuc"/>
</dbReference>
<sequence>MYIDPIIAWPLIIFFFVFLLKLANFIHSVYKSPFHYPYFNHCIDVSGRKNPSVEDLIDEFLINNGFSFIQNHKSNIDRWKRDCLDKVDGSMMKEYRFKQYQQCLDDDNAFNFIITRKTNRYMQRTFSCDYEYLLNRDRILRSINYECTINSYFCNNQRKLMTPELRKKIKERDHYTCQMCGKYMPDEVGLHIDHIIPISKGGKTIPSNLQVLCSKCNGRKSNKM</sequence>
<evidence type="ECO:0000313" key="3">
    <source>
        <dbReference type="EMBL" id="OUP60098.1"/>
    </source>
</evidence>
<dbReference type="Gene3D" id="1.10.30.50">
    <property type="match status" value="1"/>
</dbReference>
<keyword evidence="1" id="KW-0812">Transmembrane</keyword>
<dbReference type="Pfam" id="PF01844">
    <property type="entry name" value="HNH"/>
    <property type="match status" value="1"/>
</dbReference>
<dbReference type="PANTHER" id="PTHR33877">
    <property type="entry name" value="SLL1193 PROTEIN"/>
    <property type="match status" value="1"/>
</dbReference>
<dbReference type="RefSeq" id="WP_087158765.1">
    <property type="nucleotide sequence ID" value="NZ_NFKM01000011.1"/>
</dbReference>
<reference evidence="4" key="1">
    <citation type="submission" date="2017-04" db="EMBL/GenBank/DDBJ databases">
        <title>Function of individual gut microbiota members based on whole genome sequencing of pure cultures obtained from chicken caecum.</title>
        <authorList>
            <person name="Medvecky M."/>
            <person name="Cejkova D."/>
            <person name="Polansky O."/>
            <person name="Karasova D."/>
            <person name="Kubasova T."/>
            <person name="Cizek A."/>
            <person name="Rychlik I."/>
        </authorList>
    </citation>
    <scope>NUCLEOTIDE SEQUENCE [LARGE SCALE GENOMIC DNA]</scope>
    <source>
        <strain evidence="4">An178</strain>
    </source>
</reference>
<accession>A0A1Y4LTZ0</accession>
<organism evidence="3 4">
    <name type="scientific">Faecalitalea cylindroides</name>
    <dbReference type="NCBI Taxonomy" id="39483"/>
    <lineage>
        <taxon>Bacteria</taxon>
        <taxon>Bacillati</taxon>
        <taxon>Bacillota</taxon>
        <taxon>Erysipelotrichia</taxon>
        <taxon>Erysipelotrichales</taxon>
        <taxon>Erysipelotrichaceae</taxon>
        <taxon>Faecalitalea</taxon>
    </lineage>
</organism>
<keyword evidence="1" id="KW-1133">Transmembrane helix</keyword>
<dbReference type="SMART" id="SM00507">
    <property type="entry name" value="HNHc"/>
    <property type="match status" value="1"/>
</dbReference>
<dbReference type="GO" id="GO:0004519">
    <property type="term" value="F:endonuclease activity"/>
    <property type="evidence" value="ECO:0007669"/>
    <property type="project" value="UniProtKB-KW"/>
</dbReference>
<keyword evidence="3" id="KW-0540">Nuclease</keyword>
<gene>
    <name evidence="3" type="ORF">B5F14_06685</name>
</gene>
<dbReference type="InterPro" id="IPR002711">
    <property type="entry name" value="HNH"/>
</dbReference>
<keyword evidence="3" id="KW-0378">Hydrolase</keyword>
<feature type="domain" description="HNH nuclease" evidence="2">
    <location>
        <begin position="164"/>
        <end position="218"/>
    </location>
</feature>
<name>A0A1Y4LTZ0_9FIRM</name>
<dbReference type="Proteomes" id="UP000195447">
    <property type="component" value="Unassembled WGS sequence"/>
</dbReference>
<dbReference type="PANTHER" id="PTHR33877:SF1">
    <property type="entry name" value="TYPE IV METHYL-DIRECTED RESTRICTION ENZYME ECOKMCRA"/>
    <property type="match status" value="1"/>
</dbReference>
<keyword evidence="1" id="KW-0472">Membrane</keyword>
<keyword evidence="4" id="KW-1185">Reference proteome</keyword>
<dbReference type="InterPro" id="IPR052892">
    <property type="entry name" value="NA-targeting_endonuclease"/>
</dbReference>
<evidence type="ECO:0000313" key="4">
    <source>
        <dbReference type="Proteomes" id="UP000195447"/>
    </source>
</evidence>
<dbReference type="GO" id="GO:0003676">
    <property type="term" value="F:nucleic acid binding"/>
    <property type="evidence" value="ECO:0007669"/>
    <property type="project" value="InterPro"/>
</dbReference>
<keyword evidence="3" id="KW-0255">Endonuclease</keyword>